<keyword evidence="10" id="KW-0067">ATP-binding</keyword>
<dbReference type="PANTHER" id="PTHR43030">
    <property type="entry name" value="PHOSPHOENOLPYRUVATE SYNTHASE"/>
    <property type="match status" value="1"/>
</dbReference>
<dbReference type="GO" id="GO:0006094">
    <property type="term" value="P:gluconeogenesis"/>
    <property type="evidence" value="ECO:0007669"/>
    <property type="project" value="UniProtKB-UniPathway"/>
</dbReference>
<evidence type="ECO:0000256" key="7">
    <source>
        <dbReference type="ARBA" id="ARBA00022723"/>
    </source>
</evidence>
<proteinExistence type="inferred from homology"/>
<comment type="catalytic activity">
    <reaction evidence="13">
        <text>pyruvate + ATP + H2O = phosphoenolpyruvate + AMP + phosphate + 2 H(+)</text>
        <dbReference type="Rhea" id="RHEA:11364"/>
        <dbReference type="ChEBI" id="CHEBI:15361"/>
        <dbReference type="ChEBI" id="CHEBI:15377"/>
        <dbReference type="ChEBI" id="CHEBI:15378"/>
        <dbReference type="ChEBI" id="CHEBI:30616"/>
        <dbReference type="ChEBI" id="CHEBI:43474"/>
        <dbReference type="ChEBI" id="CHEBI:58702"/>
        <dbReference type="ChEBI" id="CHEBI:456215"/>
        <dbReference type="EC" id="2.7.9.2"/>
    </reaction>
</comment>
<evidence type="ECO:0000256" key="12">
    <source>
        <dbReference type="ARBA" id="ARBA00033470"/>
    </source>
</evidence>
<comment type="pathway">
    <text evidence="3">Carbohydrate biosynthesis; gluconeogenesis.</text>
</comment>
<comment type="function">
    <text evidence="2">Catalyzes the phosphorylation of pyruvate to phosphoenolpyruvate.</text>
</comment>
<dbReference type="EC" id="2.7.9.2" evidence="5"/>
<dbReference type="UniPathway" id="UPA00138"/>
<evidence type="ECO:0000259" key="14">
    <source>
        <dbReference type="Pfam" id="PF01326"/>
    </source>
</evidence>
<evidence type="ECO:0000256" key="4">
    <source>
        <dbReference type="ARBA" id="ARBA00007837"/>
    </source>
</evidence>
<dbReference type="PANTHER" id="PTHR43030:SF1">
    <property type="entry name" value="PHOSPHOENOLPYRUVATE SYNTHASE"/>
    <property type="match status" value="1"/>
</dbReference>
<feature type="non-terminal residue" evidence="15">
    <location>
        <position position="120"/>
    </location>
</feature>
<evidence type="ECO:0000256" key="6">
    <source>
        <dbReference type="ARBA" id="ARBA00022679"/>
    </source>
</evidence>
<dbReference type="GO" id="GO:0008986">
    <property type="term" value="F:pyruvate, water dikinase activity"/>
    <property type="evidence" value="ECO:0007669"/>
    <property type="project" value="UniProtKB-EC"/>
</dbReference>
<evidence type="ECO:0000256" key="8">
    <source>
        <dbReference type="ARBA" id="ARBA00022741"/>
    </source>
</evidence>
<sequence>MQNKYIVNLSELQLSDLELVGGKNASLGEMIQNLSKLGVDIPEGFALTVEAYWEFINHNKLDKKIRKLIKKMKKDDLVSLRKTGLEIRQLIRNGKWPRQVKEEIRDNYTFLSQKYGTEIT</sequence>
<evidence type="ECO:0000256" key="13">
    <source>
        <dbReference type="ARBA" id="ARBA00047700"/>
    </source>
</evidence>
<evidence type="ECO:0000256" key="1">
    <source>
        <dbReference type="ARBA" id="ARBA00001946"/>
    </source>
</evidence>
<dbReference type="GO" id="GO:0046872">
    <property type="term" value="F:metal ion binding"/>
    <property type="evidence" value="ECO:0007669"/>
    <property type="project" value="UniProtKB-KW"/>
</dbReference>
<reference evidence="15" key="1">
    <citation type="submission" date="2018-05" db="EMBL/GenBank/DDBJ databases">
        <authorList>
            <person name="Lanie J.A."/>
            <person name="Ng W.-L."/>
            <person name="Kazmierczak K.M."/>
            <person name="Andrzejewski T.M."/>
            <person name="Davidsen T.M."/>
            <person name="Wayne K.J."/>
            <person name="Tettelin H."/>
            <person name="Glass J.I."/>
            <person name="Rusch D."/>
            <person name="Podicherti R."/>
            <person name="Tsui H.-C.T."/>
            <person name="Winkler M.E."/>
        </authorList>
    </citation>
    <scope>NUCLEOTIDE SEQUENCE</scope>
</reference>
<dbReference type="Pfam" id="PF01326">
    <property type="entry name" value="PPDK_N"/>
    <property type="match status" value="1"/>
</dbReference>
<evidence type="ECO:0000256" key="11">
    <source>
        <dbReference type="ARBA" id="ARBA00022842"/>
    </source>
</evidence>
<keyword evidence="6" id="KW-0808">Transferase</keyword>
<dbReference type="InterPro" id="IPR006319">
    <property type="entry name" value="PEP_synth"/>
</dbReference>
<dbReference type="InterPro" id="IPR002192">
    <property type="entry name" value="PPDK_AMP/ATP-bd"/>
</dbReference>
<accession>A0A382XYS6</accession>
<keyword evidence="11" id="KW-0460">Magnesium</keyword>
<evidence type="ECO:0000256" key="5">
    <source>
        <dbReference type="ARBA" id="ARBA00011996"/>
    </source>
</evidence>
<comment type="similarity">
    <text evidence="4">Belongs to the PEP-utilizing enzyme family.</text>
</comment>
<dbReference type="GO" id="GO:0005524">
    <property type="term" value="F:ATP binding"/>
    <property type="evidence" value="ECO:0007669"/>
    <property type="project" value="UniProtKB-KW"/>
</dbReference>
<dbReference type="AlphaFoldDB" id="A0A382XYS6"/>
<dbReference type="EMBL" id="UINC01171481">
    <property type="protein sequence ID" value="SVD76064.1"/>
    <property type="molecule type" value="Genomic_DNA"/>
</dbReference>
<dbReference type="SUPFAM" id="SSF56059">
    <property type="entry name" value="Glutathione synthetase ATP-binding domain-like"/>
    <property type="match status" value="1"/>
</dbReference>
<evidence type="ECO:0000256" key="3">
    <source>
        <dbReference type="ARBA" id="ARBA00004742"/>
    </source>
</evidence>
<name>A0A382XYS6_9ZZZZ</name>
<gene>
    <name evidence="15" type="ORF">METZ01_LOCUS428918</name>
</gene>
<evidence type="ECO:0000256" key="10">
    <source>
        <dbReference type="ARBA" id="ARBA00022840"/>
    </source>
</evidence>
<dbReference type="Gene3D" id="3.30.1490.20">
    <property type="entry name" value="ATP-grasp fold, A domain"/>
    <property type="match status" value="1"/>
</dbReference>
<organism evidence="15">
    <name type="scientific">marine metagenome</name>
    <dbReference type="NCBI Taxonomy" id="408172"/>
    <lineage>
        <taxon>unclassified sequences</taxon>
        <taxon>metagenomes</taxon>
        <taxon>ecological metagenomes</taxon>
    </lineage>
</organism>
<comment type="cofactor">
    <cofactor evidence="1">
        <name>Mg(2+)</name>
        <dbReference type="ChEBI" id="CHEBI:18420"/>
    </cofactor>
</comment>
<dbReference type="InterPro" id="IPR013815">
    <property type="entry name" value="ATP_grasp_subdomain_1"/>
</dbReference>
<feature type="domain" description="Pyruvate phosphate dikinase AMP/ATP-binding" evidence="14">
    <location>
        <begin position="18"/>
        <end position="118"/>
    </location>
</feature>
<keyword evidence="7" id="KW-0479">Metal-binding</keyword>
<keyword evidence="8" id="KW-0547">Nucleotide-binding</keyword>
<evidence type="ECO:0000313" key="15">
    <source>
        <dbReference type="EMBL" id="SVD76064.1"/>
    </source>
</evidence>
<evidence type="ECO:0000256" key="2">
    <source>
        <dbReference type="ARBA" id="ARBA00002988"/>
    </source>
</evidence>
<evidence type="ECO:0000256" key="9">
    <source>
        <dbReference type="ARBA" id="ARBA00022777"/>
    </source>
</evidence>
<protein>
    <recommendedName>
        <fullName evidence="5">pyruvate, water dikinase</fullName>
        <ecNumber evidence="5">2.7.9.2</ecNumber>
    </recommendedName>
    <alternativeName>
        <fullName evidence="12">Pyruvate, water dikinase</fullName>
    </alternativeName>
</protein>
<keyword evidence="9" id="KW-0418">Kinase</keyword>